<protein>
    <submittedName>
        <fullName evidence="2">Uncharacterized protein</fullName>
    </submittedName>
</protein>
<gene>
    <name evidence="2" type="ORF">CERZMDRAFT_83781</name>
</gene>
<keyword evidence="3" id="KW-1185">Reference proteome</keyword>
<evidence type="ECO:0000256" key="1">
    <source>
        <dbReference type="SAM" id="MobiDB-lite"/>
    </source>
</evidence>
<feature type="compositionally biased region" description="Acidic residues" evidence="1">
    <location>
        <begin position="451"/>
        <end position="465"/>
    </location>
</feature>
<dbReference type="Proteomes" id="UP000799539">
    <property type="component" value="Unassembled WGS sequence"/>
</dbReference>
<reference evidence="2" key="1">
    <citation type="journal article" date="2020" name="Stud. Mycol.">
        <title>101 Dothideomycetes genomes: a test case for predicting lifestyles and emergence of pathogens.</title>
        <authorList>
            <person name="Haridas S."/>
            <person name="Albert R."/>
            <person name="Binder M."/>
            <person name="Bloem J."/>
            <person name="Labutti K."/>
            <person name="Salamov A."/>
            <person name="Andreopoulos B."/>
            <person name="Baker S."/>
            <person name="Barry K."/>
            <person name="Bills G."/>
            <person name="Bluhm B."/>
            <person name="Cannon C."/>
            <person name="Castanera R."/>
            <person name="Culley D."/>
            <person name="Daum C."/>
            <person name="Ezra D."/>
            <person name="Gonzalez J."/>
            <person name="Henrissat B."/>
            <person name="Kuo A."/>
            <person name="Liang C."/>
            <person name="Lipzen A."/>
            <person name="Lutzoni F."/>
            <person name="Magnuson J."/>
            <person name="Mondo S."/>
            <person name="Nolan M."/>
            <person name="Ohm R."/>
            <person name="Pangilinan J."/>
            <person name="Park H.-J."/>
            <person name="Ramirez L."/>
            <person name="Alfaro M."/>
            <person name="Sun H."/>
            <person name="Tritt A."/>
            <person name="Yoshinaga Y."/>
            <person name="Zwiers L.-H."/>
            <person name="Turgeon B."/>
            <person name="Goodwin S."/>
            <person name="Spatafora J."/>
            <person name="Crous P."/>
            <person name="Grigoriev I."/>
        </authorList>
    </citation>
    <scope>NUCLEOTIDE SEQUENCE</scope>
    <source>
        <strain evidence="2">SCOH1-5</strain>
    </source>
</reference>
<evidence type="ECO:0000313" key="3">
    <source>
        <dbReference type="Proteomes" id="UP000799539"/>
    </source>
</evidence>
<sequence length="484" mass="53994">MQVISGHAIPHHRNHTLNALCPRDYTAGATATCCSRRLTSYDHEGNHASMRQRFVLPLLINLFHGMSFVDALRREENVGENVITQNALGHQPLTPSAWLRGNAPKTWGLNERDIDRPVFQVYAPGNDNGSDMENASCIDISHNFRHLQFTQLDTARLRTSEDTTTSGTLSTNTSVRLNRFERHRDEVEDMQLLMIARQFKGQKNGELKFRTDFEACFKEFPLEHMYGPHWSCHSPVSAQTSVRSSRASSKQCKDTPRIVSTLSKKDGNPDDSEVYEYAKVKGVMNEIMLPRNLDGSPMAELDASSIQRDAGDSPDTLASSLLAPTVAEMPVILKPRLASDRLSKMLATLRPLSWAKRASIHLKHIRHSAILPDHSFDERELYDTEEQTTSKPIWRIRSTDNALAYTPAMLNVTIEDGGLEMPSSFSSPTELGLANKNPVMVLTSLPKSYDSDSESGGDDDSDDMSVPEMVAVEGCWIAIASHEQ</sequence>
<dbReference type="EMBL" id="ML992670">
    <property type="protein sequence ID" value="KAF2213651.1"/>
    <property type="molecule type" value="Genomic_DNA"/>
</dbReference>
<feature type="region of interest" description="Disordered" evidence="1">
    <location>
        <begin position="446"/>
        <end position="466"/>
    </location>
</feature>
<evidence type="ECO:0000313" key="2">
    <source>
        <dbReference type="EMBL" id="KAF2213651.1"/>
    </source>
</evidence>
<dbReference type="OrthoDB" id="3643587at2759"/>
<proteinExistence type="predicted"/>
<accession>A0A6A6FJU7</accession>
<dbReference type="AlphaFoldDB" id="A0A6A6FJU7"/>
<name>A0A6A6FJU7_9PEZI</name>
<organism evidence="2 3">
    <name type="scientific">Cercospora zeae-maydis SCOH1-5</name>
    <dbReference type="NCBI Taxonomy" id="717836"/>
    <lineage>
        <taxon>Eukaryota</taxon>
        <taxon>Fungi</taxon>
        <taxon>Dikarya</taxon>
        <taxon>Ascomycota</taxon>
        <taxon>Pezizomycotina</taxon>
        <taxon>Dothideomycetes</taxon>
        <taxon>Dothideomycetidae</taxon>
        <taxon>Mycosphaerellales</taxon>
        <taxon>Mycosphaerellaceae</taxon>
        <taxon>Cercospora</taxon>
    </lineage>
</organism>